<evidence type="ECO:0008006" key="5">
    <source>
        <dbReference type="Google" id="ProtNLM"/>
    </source>
</evidence>
<dbReference type="Gene3D" id="1.20.5.170">
    <property type="match status" value="1"/>
</dbReference>
<keyword evidence="4" id="KW-1185">Reference proteome</keyword>
<feature type="region of interest" description="Disordered" evidence="2">
    <location>
        <begin position="92"/>
        <end position="210"/>
    </location>
</feature>
<accession>A0AAW0DI08</accession>
<feature type="coiled-coil region" evidence="1">
    <location>
        <begin position="24"/>
        <end position="58"/>
    </location>
</feature>
<feature type="compositionally biased region" description="Low complexity" evidence="2">
    <location>
        <begin position="106"/>
        <end position="120"/>
    </location>
</feature>
<name>A0AAW0DI08_9AGAR</name>
<feature type="compositionally biased region" description="Basic and acidic residues" evidence="2">
    <location>
        <begin position="141"/>
        <end position="159"/>
    </location>
</feature>
<gene>
    <name evidence="3" type="ORF">VNI00_004887</name>
</gene>
<feature type="compositionally biased region" description="Acidic residues" evidence="2">
    <location>
        <begin position="200"/>
        <end position="210"/>
    </location>
</feature>
<reference evidence="3 4" key="1">
    <citation type="submission" date="2024-01" db="EMBL/GenBank/DDBJ databases">
        <title>A draft genome for a cacao thread blight-causing isolate of Paramarasmius palmivorus.</title>
        <authorList>
            <person name="Baruah I.K."/>
            <person name="Bukari Y."/>
            <person name="Amoako-Attah I."/>
            <person name="Meinhardt L.W."/>
            <person name="Bailey B.A."/>
            <person name="Cohen S.P."/>
        </authorList>
    </citation>
    <scope>NUCLEOTIDE SEQUENCE [LARGE SCALE GENOMIC DNA]</scope>
    <source>
        <strain evidence="3 4">GH-12</strain>
    </source>
</reference>
<evidence type="ECO:0000256" key="2">
    <source>
        <dbReference type="SAM" id="MobiDB-lite"/>
    </source>
</evidence>
<dbReference type="GO" id="GO:0003700">
    <property type="term" value="F:DNA-binding transcription factor activity"/>
    <property type="evidence" value="ECO:0007669"/>
    <property type="project" value="InterPro"/>
</dbReference>
<keyword evidence="1" id="KW-0175">Coiled coil</keyword>
<protein>
    <recommendedName>
        <fullName evidence="5">BZIP domain-containing protein</fullName>
    </recommendedName>
</protein>
<dbReference type="Proteomes" id="UP001383192">
    <property type="component" value="Unassembled WGS sequence"/>
</dbReference>
<organism evidence="3 4">
    <name type="scientific">Paramarasmius palmivorus</name>
    <dbReference type="NCBI Taxonomy" id="297713"/>
    <lineage>
        <taxon>Eukaryota</taxon>
        <taxon>Fungi</taxon>
        <taxon>Dikarya</taxon>
        <taxon>Basidiomycota</taxon>
        <taxon>Agaricomycotina</taxon>
        <taxon>Agaricomycetes</taxon>
        <taxon>Agaricomycetidae</taxon>
        <taxon>Agaricales</taxon>
        <taxon>Marasmiineae</taxon>
        <taxon>Marasmiaceae</taxon>
        <taxon>Paramarasmius</taxon>
    </lineage>
</organism>
<dbReference type="CDD" id="cd14686">
    <property type="entry name" value="bZIP"/>
    <property type="match status" value="1"/>
</dbReference>
<dbReference type="InterPro" id="IPR046347">
    <property type="entry name" value="bZIP_sf"/>
</dbReference>
<dbReference type="AlphaFoldDB" id="A0AAW0DI08"/>
<proteinExistence type="predicted"/>
<evidence type="ECO:0000313" key="3">
    <source>
        <dbReference type="EMBL" id="KAK7051387.1"/>
    </source>
</evidence>
<comment type="caution">
    <text evidence="3">The sequence shown here is derived from an EMBL/GenBank/DDBJ whole genome shotgun (WGS) entry which is preliminary data.</text>
</comment>
<dbReference type="EMBL" id="JAYKXP010000013">
    <property type="protein sequence ID" value="KAK7051387.1"/>
    <property type="molecule type" value="Genomic_DNA"/>
</dbReference>
<evidence type="ECO:0000313" key="4">
    <source>
        <dbReference type="Proteomes" id="UP001383192"/>
    </source>
</evidence>
<sequence>MTRGRKKDLTIPPSRALTQQRDYRARKAQYLSDLETRCERLQEENDRLREELSSLRAGLPFTSPPDPQLMAASSELMGRLASTSEALIKFQRLAYPDAPPREHSSHSSPPIASTSSSTPSLRPAFFPSPEPSDTSFPLRSPDADSSRASSERSWREENYKSPPESLRKILCAPDTNEIPLAHSIHTHPKEELRTPSGTEYDSDSISIDES</sequence>
<dbReference type="SUPFAM" id="SSF57959">
    <property type="entry name" value="Leucine zipper domain"/>
    <property type="match status" value="1"/>
</dbReference>
<evidence type="ECO:0000256" key="1">
    <source>
        <dbReference type="SAM" id="Coils"/>
    </source>
</evidence>